<dbReference type="GO" id="GO:0031533">
    <property type="term" value="C:mRNA capping enzyme complex"/>
    <property type="evidence" value="ECO:0007669"/>
    <property type="project" value="UniProtKB-UniRule"/>
</dbReference>
<evidence type="ECO:0000256" key="1">
    <source>
        <dbReference type="ARBA" id="ARBA00001946"/>
    </source>
</evidence>
<feature type="region of interest" description="Disordered" evidence="9">
    <location>
        <begin position="438"/>
        <end position="466"/>
    </location>
</feature>
<dbReference type="GO" id="GO:0004651">
    <property type="term" value="F:polynucleotide 5'-phosphatase activity"/>
    <property type="evidence" value="ECO:0007669"/>
    <property type="project" value="UniProtKB-UniRule"/>
</dbReference>
<dbReference type="InterPro" id="IPR033469">
    <property type="entry name" value="CYTH-like_dom_sf"/>
</dbReference>
<evidence type="ECO:0000256" key="4">
    <source>
        <dbReference type="ARBA" id="ARBA00022664"/>
    </source>
</evidence>
<evidence type="ECO:0000256" key="9">
    <source>
        <dbReference type="SAM" id="MobiDB-lite"/>
    </source>
</evidence>
<feature type="domain" description="mRNA triphosphatase Cet1-like" evidence="10">
    <location>
        <begin position="507"/>
        <end position="741"/>
    </location>
</feature>
<dbReference type="RefSeq" id="XP_064701077.1">
    <property type="nucleotide sequence ID" value="XM_064852852.1"/>
</dbReference>
<comment type="similarity">
    <text evidence="3 8">Belongs to the fungal TPase family.</text>
</comment>
<evidence type="ECO:0000256" key="2">
    <source>
        <dbReference type="ARBA" id="ARBA00004123"/>
    </source>
</evidence>
<comment type="function">
    <text evidence="8">First step of mRNA capping. Converts the 5'-triphosphate end of a nascent mRNA chain into a diphosphate end.</text>
</comment>
<evidence type="ECO:0000259" key="10">
    <source>
        <dbReference type="Pfam" id="PF02940"/>
    </source>
</evidence>
<accession>A0AAV9MY74</accession>
<comment type="catalytic activity">
    <reaction evidence="7">
        <text>a 5'-end triphospho-ribonucleoside in mRNA + H2O = a 5'-end diphospho-ribonucleoside in mRNA + phosphate + H(+)</text>
        <dbReference type="Rhea" id="RHEA:67004"/>
        <dbReference type="Rhea" id="RHEA-COMP:17164"/>
        <dbReference type="Rhea" id="RHEA-COMP:17165"/>
        <dbReference type="ChEBI" id="CHEBI:15377"/>
        <dbReference type="ChEBI" id="CHEBI:15378"/>
        <dbReference type="ChEBI" id="CHEBI:43474"/>
        <dbReference type="ChEBI" id="CHEBI:167616"/>
        <dbReference type="ChEBI" id="CHEBI:167618"/>
        <dbReference type="EC" id="3.6.1.74"/>
    </reaction>
    <physiologicalReaction direction="left-to-right" evidence="7">
        <dbReference type="Rhea" id="RHEA:67005"/>
    </physiologicalReaction>
</comment>
<evidence type="ECO:0000256" key="3">
    <source>
        <dbReference type="ARBA" id="ARBA00006345"/>
    </source>
</evidence>
<protein>
    <recommendedName>
        <fullName evidence="8">mRNA-capping enzyme subunit beta</fullName>
        <ecNumber evidence="8">3.6.1.74</ecNumber>
    </recommendedName>
    <alternativeName>
        <fullName evidence="8">mRNA 5'-phosphatase</fullName>
    </alternativeName>
    <alternativeName>
        <fullName evidence="8">mRNA 5'-triphosphate monophosphatase</fullName>
    </alternativeName>
</protein>
<keyword evidence="12" id="KW-1185">Reference proteome</keyword>
<dbReference type="PANTHER" id="PTHR28118:SF1">
    <property type="entry name" value="POLYNUCLEOTIDE 5'-TRIPHOSPHATASE CTL1-RELATED"/>
    <property type="match status" value="1"/>
</dbReference>
<keyword evidence="8" id="KW-0506">mRNA capping</keyword>
<feature type="compositionally biased region" description="Polar residues" evidence="9">
    <location>
        <begin position="230"/>
        <end position="261"/>
    </location>
</feature>
<organism evidence="11 12">
    <name type="scientific">Exophiala bonariae</name>
    <dbReference type="NCBI Taxonomy" id="1690606"/>
    <lineage>
        <taxon>Eukaryota</taxon>
        <taxon>Fungi</taxon>
        <taxon>Dikarya</taxon>
        <taxon>Ascomycota</taxon>
        <taxon>Pezizomycotina</taxon>
        <taxon>Eurotiomycetes</taxon>
        <taxon>Chaetothyriomycetidae</taxon>
        <taxon>Chaetothyriales</taxon>
        <taxon>Herpotrichiellaceae</taxon>
        <taxon>Exophiala</taxon>
    </lineage>
</organism>
<dbReference type="PANTHER" id="PTHR28118">
    <property type="entry name" value="POLYNUCLEOTIDE 5'-TRIPHOSPHATASE-RELATED"/>
    <property type="match status" value="1"/>
</dbReference>
<dbReference type="GeneID" id="89977471"/>
<comment type="cofactor">
    <cofactor evidence="1 8">
        <name>Mg(2+)</name>
        <dbReference type="ChEBI" id="CHEBI:18420"/>
    </cofactor>
</comment>
<feature type="region of interest" description="Disordered" evidence="9">
    <location>
        <begin position="1"/>
        <end position="424"/>
    </location>
</feature>
<feature type="compositionally biased region" description="Polar residues" evidence="9">
    <location>
        <begin position="142"/>
        <end position="152"/>
    </location>
</feature>
<dbReference type="CDD" id="cd07470">
    <property type="entry name" value="CYTH-like_mRNA_RTPase"/>
    <property type="match status" value="1"/>
</dbReference>
<dbReference type="Proteomes" id="UP001358417">
    <property type="component" value="Unassembled WGS sequence"/>
</dbReference>
<dbReference type="EMBL" id="JAVRRD010000037">
    <property type="protein sequence ID" value="KAK5045448.1"/>
    <property type="molecule type" value="Genomic_DNA"/>
</dbReference>
<dbReference type="GO" id="GO:0140818">
    <property type="term" value="F:mRNA 5'-triphosphate monophosphatase activity"/>
    <property type="evidence" value="ECO:0007669"/>
    <property type="project" value="UniProtKB-EC"/>
</dbReference>
<keyword evidence="6 8" id="KW-0539">Nucleus</keyword>
<evidence type="ECO:0000256" key="7">
    <source>
        <dbReference type="ARBA" id="ARBA00047740"/>
    </source>
</evidence>
<feature type="compositionally biased region" description="Polar residues" evidence="9">
    <location>
        <begin position="32"/>
        <end position="42"/>
    </location>
</feature>
<name>A0AAV9MY74_9EURO</name>
<feature type="compositionally biased region" description="Polar residues" evidence="9">
    <location>
        <begin position="64"/>
        <end position="73"/>
    </location>
</feature>
<keyword evidence="4 8" id="KW-0507">mRNA processing</keyword>
<feature type="compositionally biased region" description="Low complexity" evidence="9">
    <location>
        <begin position="74"/>
        <end position="93"/>
    </location>
</feature>
<evidence type="ECO:0000313" key="11">
    <source>
        <dbReference type="EMBL" id="KAK5045448.1"/>
    </source>
</evidence>
<proteinExistence type="inferred from homology"/>
<evidence type="ECO:0000313" key="12">
    <source>
        <dbReference type="Proteomes" id="UP001358417"/>
    </source>
</evidence>
<dbReference type="AlphaFoldDB" id="A0AAV9MY74"/>
<dbReference type="InterPro" id="IPR004206">
    <property type="entry name" value="mRNA_triPase_Cet1"/>
</dbReference>
<feature type="compositionally biased region" description="Pro residues" evidence="9">
    <location>
        <begin position="195"/>
        <end position="209"/>
    </location>
</feature>
<gene>
    <name evidence="11" type="ORF">LTR84_009312</name>
</gene>
<comment type="subunit">
    <text evidence="8">Heterodimer. The mRNA-capping enzyme is composed of two separate chains alpha and beta, respectively a mRNA guanylyltransferase and an mRNA 5'-triphosphate monophosphatase.</text>
</comment>
<sequence length="785" mass="87374">MMDLKSMLNDSSNQRQPPRLHTPHSSYDHAVSITNASANSVPNDPHSDRPSSYPPPIPSSDYRQSANGSYFNLQSPHQQHSASAPASTPTIAHQPIFAQSPGPHGPVHTPRDSNPPPHQYHPAFVPSPSNSAHYPPTPGSAHHQQTPSTASTYHHPGGPSAFNLQSPREEITVTNGHAHSNSRNISPHAQFHPTPATPLGPPVTYPRPSPHAHRPISQGQESYRRLSVGSVGSSHSREYSQSGVVAPQPTHSRSGSIQRTFSGDVRERERSIESVSPKTIPKAPPKKQRQTSTGRYSDVPVDIYHGAPSQPVFAPNVSATAQSTPDRVLDVLHNDATPKSSSASVEPKGPPPYQPARPSPGAGPTNNMTPLSVHSPLSQQMNSPAATQTSLKRNASHLSSVPSTPQPPRKRPRPNMNEFPIWAESARDRPVKFIRARPPAQPVQGSGGSMAPASVQGGPPPGSHMKTEALVKQETQTPHVMNGQGMGAHNPDESRWEVSITTVTPYEDLTKKVCDWIVHWLLNATPPSNGAMFEIEAKVGAIFDEQTGLRLQLPVDTETVFLRDKWRGRTSFKSSMNIAQHQQINAFLNGLVQESMREAQHSDRAVIGYSHPHEYDEFYELNEEGKRNLPQAIVHYMNPRHKARVRRTIDEETRQVKAQIIKSRIADLEVYNPQSDFDYRISISIESPWEGDPNWLSEMTEESRGRQKDRMSYRHMAYQIDLTQVSYQHTTEKEHELEVEISTEMVRRELDNLKMQRPNRYEPLIRGLIDNMRILCRRATMIRPR</sequence>
<comment type="subcellular location">
    <subcellularLocation>
        <location evidence="2 8">Nucleus</location>
    </subcellularLocation>
</comment>
<dbReference type="InterPro" id="IPR040343">
    <property type="entry name" value="Cet1/Ctl1"/>
</dbReference>
<evidence type="ECO:0000256" key="5">
    <source>
        <dbReference type="ARBA" id="ARBA00022801"/>
    </source>
</evidence>
<dbReference type="SUPFAM" id="SSF55154">
    <property type="entry name" value="CYTH-like phosphatases"/>
    <property type="match status" value="1"/>
</dbReference>
<feature type="compositionally biased region" description="Polar residues" evidence="9">
    <location>
        <begin position="364"/>
        <end position="403"/>
    </location>
</feature>
<comment type="caution">
    <text evidence="11">The sequence shown here is derived from an EMBL/GenBank/DDBJ whole genome shotgun (WGS) entry which is preliminary data.</text>
</comment>
<feature type="compositionally biased region" description="Polar residues" evidence="9">
    <location>
        <begin position="162"/>
        <end position="187"/>
    </location>
</feature>
<dbReference type="EC" id="3.6.1.74" evidence="8"/>
<dbReference type="InterPro" id="IPR037009">
    <property type="entry name" value="mRNA_triPase_Cet1_sf"/>
</dbReference>
<evidence type="ECO:0000256" key="8">
    <source>
        <dbReference type="RuleBase" id="RU367053"/>
    </source>
</evidence>
<reference evidence="11 12" key="1">
    <citation type="submission" date="2023-08" db="EMBL/GenBank/DDBJ databases">
        <title>Black Yeasts Isolated from many extreme environments.</title>
        <authorList>
            <person name="Coleine C."/>
            <person name="Stajich J.E."/>
            <person name="Selbmann L."/>
        </authorList>
    </citation>
    <scope>NUCLEOTIDE SEQUENCE [LARGE SCALE GENOMIC DNA]</scope>
    <source>
        <strain evidence="11 12">CCFEE 5792</strain>
    </source>
</reference>
<keyword evidence="5 8" id="KW-0378">Hydrolase</keyword>
<feature type="compositionally biased region" description="Pro residues" evidence="9">
    <location>
        <begin position="348"/>
        <end position="358"/>
    </location>
</feature>
<dbReference type="GO" id="GO:0006370">
    <property type="term" value="P:7-methylguanosine mRNA capping"/>
    <property type="evidence" value="ECO:0007669"/>
    <property type="project" value="UniProtKB-UniRule"/>
</dbReference>
<dbReference type="Gene3D" id="3.20.100.10">
    <property type="entry name" value="mRNA triphosphatase Cet1-like"/>
    <property type="match status" value="1"/>
</dbReference>
<evidence type="ECO:0000256" key="6">
    <source>
        <dbReference type="ARBA" id="ARBA00023242"/>
    </source>
</evidence>
<dbReference type="Pfam" id="PF02940">
    <property type="entry name" value="mRNA_triPase"/>
    <property type="match status" value="1"/>
</dbReference>